<keyword evidence="1" id="KW-0472">Membrane</keyword>
<gene>
    <name evidence="2" type="ORF">DYB31_009661</name>
</gene>
<evidence type="ECO:0000256" key="1">
    <source>
        <dbReference type="SAM" id="Phobius"/>
    </source>
</evidence>
<evidence type="ECO:0000313" key="3">
    <source>
        <dbReference type="Proteomes" id="UP000266196"/>
    </source>
</evidence>
<organism evidence="2 3">
    <name type="scientific">Aphanomyces astaci</name>
    <name type="common">Crayfish plague agent</name>
    <dbReference type="NCBI Taxonomy" id="112090"/>
    <lineage>
        <taxon>Eukaryota</taxon>
        <taxon>Sar</taxon>
        <taxon>Stramenopiles</taxon>
        <taxon>Oomycota</taxon>
        <taxon>Saprolegniomycetes</taxon>
        <taxon>Saprolegniales</taxon>
        <taxon>Verrucalvaceae</taxon>
        <taxon>Aphanomyces</taxon>
    </lineage>
</organism>
<sequence>MTRQASHLAAFPASVHALQGRRDEVSHVVDRLFVDTGIAKENEHGPIQLVNAALVDSTQRVAYLGLTNSHSWGDSVSAFRVHMESNQAECYSNNGRDCLWVTSMYVCRGNMVDFDGKMVAQPLKPLRCGPMYEQVWGMSGNNETHWCKAMYPSLALMPQAASTPASGGAGMLRVSLAPLPLTVAGKSAATDNDIGVWPAMLCGVTVIVSLGAIALVIFMWKKKKQQLVNMTTKAPAYQLKEDSI</sequence>
<name>A0A397EL96_APHAT</name>
<protein>
    <submittedName>
        <fullName evidence="2">Uncharacterized protein</fullName>
    </submittedName>
</protein>
<reference evidence="2 3" key="1">
    <citation type="submission" date="2018-08" db="EMBL/GenBank/DDBJ databases">
        <title>Aphanomyces genome sequencing and annotation.</title>
        <authorList>
            <person name="Minardi D."/>
            <person name="Oidtmann B."/>
            <person name="Van Der Giezen M."/>
            <person name="Studholme D.J."/>
        </authorList>
    </citation>
    <scope>NUCLEOTIDE SEQUENCE [LARGE SCALE GENOMIC DNA]</scope>
    <source>
        <strain evidence="2 3">197901</strain>
    </source>
</reference>
<dbReference type="EMBL" id="QUTE01020437">
    <property type="protein sequence ID" value="RHY85090.1"/>
    <property type="molecule type" value="Genomic_DNA"/>
</dbReference>
<dbReference type="AlphaFoldDB" id="A0A397EL96"/>
<keyword evidence="1" id="KW-0812">Transmembrane</keyword>
<dbReference type="Proteomes" id="UP000266196">
    <property type="component" value="Unassembled WGS sequence"/>
</dbReference>
<accession>A0A397EL96</accession>
<proteinExistence type="predicted"/>
<keyword evidence="1" id="KW-1133">Transmembrane helix</keyword>
<feature type="transmembrane region" description="Helical" evidence="1">
    <location>
        <begin position="196"/>
        <end position="220"/>
    </location>
</feature>
<evidence type="ECO:0000313" key="2">
    <source>
        <dbReference type="EMBL" id="RHY85090.1"/>
    </source>
</evidence>
<dbReference type="VEuPathDB" id="FungiDB:H257_03528"/>
<comment type="caution">
    <text evidence="2">The sequence shown here is derived from an EMBL/GenBank/DDBJ whole genome shotgun (WGS) entry which is preliminary data.</text>
</comment>